<comment type="caution">
    <text evidence="1">The sequence shown here is derived from an EMBL/GenBank/DDBJ whole genome shotgun (WGS) entry which is preliminary data.</text>
</comment>
<protein>
    <submittedName>
        <fullName evidence="1">Uncharacterized protein</fullName>
    </submittedName>
</protein>
<dbReference type="Proteomes" id="UP001059041">
    <property type="component" value="Linkage Group LG9"/>
</dbReference>
<gene>
    <name evidence="1" type="ORF">IRJ41_013066</name>
</gene>
<proteinExistence type="predicted"/>
<dbReference type="EMBL" id="JAFHDT010000009">
    <property type="protein sequence ID" value="KAI7805642.1"/>
    <property type="molecule type" value="Genomic_DNA"/>
</dbReference>
<evidence type="ECO:0000313" key="2">
    <source>
        <dbReference type="Proteomes" id="UP001059041"/>
    </source>
</evidence>
<keyword evidence="2" id="KW-1185">Reference proteome</keyword>
<reference evidence="1" key="1">
    <citation type="submission" date="2021-02" db="EMBL/GenBank/DDBJ databases">
        <title>Comparative genomics reveals that relaxation of natural selection precedes convergent phenotypic evolution of cavefish.</title>
        <authorList>
            <person name="Peng Z."/>
        </authorList>
    </citation>
    <scope>NUCLEOTIDE SEQUENCE</scope>
    <source>
        <tissue evidence="1">Muscle</tissue>
    </source>
</reference>
<accession>A0A9W7WNT9</accession>
<sequence>MQCDVQSVWETVLLWQQITGAVRSLPLRRACFRSSSHFLSHGEIRKCILIQRGSRNSSPRLSFTLACMESTDEIKRKNERLRDRQRVVLNVR</sequence>
<organism evidence="1 2">
    <name type="scientific">Triplophysa rosa</name>
    <name type="common">Cave loach</name>
    <dbReference type="NCBI Taxonomy" id="992332"/>
    <lineage>
        <taxon>Eukaryota</taxon>
        <taxon>Metazoa</taxon>
        <taxon>Chordata</taxon>
        <taxon>Craniata</taxon>
        <taxon>Vertebrata</taxon>
        <taxon>Euteleostomi</taxon>
        <taxon>Actinopterygii</taxon>
        <taxon>Neopterygii</taxon>
        <taxon>Teleostei</taxon>
        <taxon>Ostariophysi</taxon>
        <taxon>Cypriniformes</taxon>
        <taxon>Nemacheilidae</taxon>
        <taxon>Triplophysa</taxon>
    </lineage>
</organism>
<name>A0A9W7WNT9_TRIRA</name>
<dbReference type="AlphaFoldDB" id="A0A9W7WNT9"/>
<evidence type="ECO:0000313" key="1">
    <source>
        <dbReference type="EMBL" id="KAI7805642.1"/>
    </source>
</evidence>